<dbReference type="InterPro" id="IPR000595">
    <property type="entry name" value="cNMP-bd_dom"/>
</dbReference>
<evidence type="ECO:0000313" key="2">
    <source>
        <dbReference type="EMBL" id="CAJ0955110.1"/>
    </source>
</evidence>
<keyword evidence="3" id="KW-1185">Reference proteome</keyword>
<evidence type="ECO:0000259" key="1">
    <source>
        <dbReference type="PROSITE" id="PS50042"/>
    </source>
</evidence>
<dbReference type="Proteomes" id="UP001176940">
    <property type="component" value="Unassembled WGS sequence"/>
</dbReference>
<gene>
    <name evidence="2" type="ORF">RIMI_LOCUS15006051</name>
</gene>
<name>A0ABN9LZM5_9NEOB</name>
<feature type="domain" description="Cyclic nucleotide-binding" evidence="1">
    <location>
        <begin position="1"/>
        <end position="73"/>
    </location>
</feature>
<organism evidence="2 3">
    <name type="scientific">Ranitomeya imitator</name>
    <name type="common">mimic poison frog</name>
    <dbReference type="NCBI Taxonomy" id="111125"/>
    <lineage>
        <taxon>Eukaryota</taxon>
        <taxon>Metazoa</taxon>
        <taxon>Chordata</taxon>
        <taxon>Craniata</taxon>
        <taxon>Vertebrata</taxon>
        <taxon>Euteleostomi</taxon>
        <taxon>Amphibia</taxon>
        <taxon>Batrachia</taxon>
        <taxon>Anura</taxon>
        <taxon>Neobatrachia</taxon>
        <taxon>Hyloidea</taxon>
        <taxon>Dendrobatidae</taxon>
        <taxon>Dendrobatinae</taxon>
        <taxon>Ranitomeya</taxon>
    </lineage>
</organism>
<evidence type="ECO:0000313" key="3">
    <source>
        <dbReference type="Proteomes" id="UP001176940"/>
    </source>
</evidence>
<comment type="caution">
    <text evidence="2">The sequence shown here is derived from an EMBL/GenBank/DDBJ whole genome shotgun (WGS) entry which is preliminary data.</text>
</comment>
<reference evidence="2" key="1">
    <citation type="submission" date="2023-07" db="EMBL/GenBank/DDBJ databases">
        <authorList>
            <person name="Stuckert A."/>
        </authorList>
    </citation>
    <scope>NUCLEOTIDE SEQUENCE</scope>
</reference>
<accession>A0ABN9LZM5</accession>
<dbReference type="PROSITE" id="PS50042">
    <property type="entry name" value="CNMP_BINDING_3"/>
    <property type="match status" value="1"/>
</dbReference>
<dbReference type="EMBL" id="CAUEEQ010039649">
    <property type="protein sequence ID" value="CAJ0955110.1"/>
    <property type="molecule type" value="Genomic_DNA"/>
</dbReference>
<proteinExistence type="predicted"/>
<protein>
    <recommendedName>
        <fullName evidence="1">Cyclic nucleotide-binding domain-containing protein</fullName>
    </recommendedName>
</protein>
<sequence>MTGEEYRALQELVHDDDIIIKPADKGGAVVIMDKGKYIAEINRQIRDETVYQRLDGDPKFGIMGEINDCLREAFENQIIDEELKKYLTIECPRTPVLYITPKIHKSMIDPPRTTNSVGGGFCV</sequence>